<keyword evidence="1" id="KW-0378">Hydrolase</keyword>
<dbReference type="Proteomes" id="UP001201873">
    <property type="component" value="Unassembled WGS sequence"/>
</dbReference>
<feature type="compositionally biased region" description="Pro residues" evidence="2">
    <location>
        <begin position="132"/>
        <end position="148"/>
    </location>
</feature>
<feature type="transmembrane region" description="Helical" evidence="3">
    <location>
        <begin position="89"/>
        <end position="106"/>
    </location>
</feature>
<feature type="region of interest" description="Disordered" evidence="2">
    <location>
        <begin position="122"/>
        <end position="148"/>
    </location>
</feature>
<dbReference type="InterPro" id="IPR042003">
    <property type="entry name" value="Sortase_E"/>
</dbReference>
<dbReference type="EMBL" id="JALKFT010000009">
    <property type="protein sequence ID" value="MCK9876460.1"/>
    <property type="molecule type" value="Genomic_DNA"/>
</dbReference>
<organism evidence="4 5">
    <name type="scientific">Frankia umida</name>
    <dbReference type="NCBI Taxonomy" id="573489"/>
    <lineage>
        <taxon>Bacteria</taxon>
        <taxon>Bacillati</taxon>
        <taxon>Actinomycetota</taxon>
        <taxon>Actinomycetes</taxon>
        <taxon>Frankiales</taxon>
        <taxon>Frankiaceae</taxon>
        <taxon>Frankia</taxon>
    </lineage>
</organism>
<dbReference type="CDD" id="cd05830">
    <property type="entry name" value="Sortase_E"/>
    <property type="match status" value="1"/>
</dbReference>
<keyword evidence="5" id="KW-1185">Reference proteome</keyword>
<dbReference type="InterPro" id="IPR023365">
    <property type="entry name" value="Sortase_dom-sf"/>
</dbReference>
<dbReference type="NCBIfam" id="TIGR01076">
    <property type="entry name" value="sortase_fam"/>
    <property type="match status" value="1"/>
</dbReference>
<evidence type="ECO:0000256" key="2">
    <source>
        <dbReference type="SAM" id="MobiDB-lite"/>
    </source>
</evidence>
<proteinExistence type="predicted"/>
<keyword evidence="3" id="KW-1133">Transmembrane helix</keyword>
<dbReference type="NCBIfam" id="NF033747">
    <property type="entry name" value="class_E_sortase"/>
    <property type="match status" value="1"/>
</dbReference>
<dbReference type="InterPro" id="IPR053465">
    <property type="entry name" value="Sortase_Class_E"/>
</dbReference>
<comment type="caution">
    <text evidence="4">The sequence shown here is derived from an EMBL/GenBank/DDBJ whole genome shotgun (WGS) entry which is preliminary data.</text>
</comment>
<keyword evidence="3" id="KW-0812">Transmembrane</keyword>
<evidence type="ECO:0000256" key="3">
    <source>
        <dbReference type="SAM" id="Phobius"/>
    </source>
</evidence>
<dbReference type="Gene3D" id="2.40.260.10">
    <property type="entry name" value="Sortase"/>
    <property type="match status" value="1"/>
</dbReference>
<evidence type="ECO:0000313" key="4">
    <source>
        <dbReference type="EMBL" id="MCK9876460.1"/>
    </source>
</evidence>
<gene>
    <name evidence="4" type="ORF">MXD59_11860</name>
</gene>
<reference evidence="4 5" key="1">
    <citation type="submission" date="2022-04" db="EMBL/GenBank/DDBJ databases">
        <title>Genome diversity in the genus Frankia.</title>
        <authorList>
            <person name="Carlos-Shanley C."/>
            <person name="Hahn D."/>
        </authorList>
    </citation>
    <scope>NUCLEOTIDE SEQUENCE [LARGE SCALE GENOMIC DNA]</scope>
    <source>
        <strain evidence="4 5">Ag45/Mut15</strain>
    </source>
</reference>
<feature type="region of interest" description="Disordered" evidence="2">
    <location>
        <begin position="1"/>
        <end position="77"/>
    </location>
</feature>
<dbReference type="SUPFAM" id="SSF63817">
    <property type="entry name" value="Sortase"/>
    <property type="match status" value="1"/>
</dbReference>
<dbReference type="InterPro" id="IPR005754">
    <property type="entry name" value="Sortase"/>
</dbReference>
<dbReference type="Pfam" id="PF04203">
    <property type="entry name" value="Sortase"/>
    <property type="match status" value="1"/>
</dbReference>
<keyword evidence="3" id="KW-0472">Membrane</keyword>
<sequence length="305" mass="31793">MADASSIPMGADEQAADGSIAGPAASPPAPGAGGEAGVAGPPTQRAGSPADGWLAAGGGQPDRRGHGRRGRGGGRPVWVGRLGRGLSELLMTAGVLVVLFLVYQLWVTDLFAARTQDRLHHELEQSWSRPAPRVPVPSAPRTAPPPPAVPLGDGVAILRVPRLGRDYAPVVVQGVSAPDLRRGPGHIPGTAMPGQVGNFVVSGHRTTYGKPFNRLDELKPGDAIVVEVQDRYYTYRVSGSEVVTPNRVDVTYPVPKHAGEVPTKSLITLTTCHPEYSASHRLIVYGELVDTTAKSAGPPPALAVG</sequence>
<accession>A0ABT0JYD9</accession>
<name>A0ABT0JYD9_9ACTN</name>
<evidence type="ECO:0000313" key="5">
    <source>
        <dbReference type="Proteomes" id="UP001201873"/>
    </source>
</evidence>
<evidence type="ECO:0000256" key="1">
    <source>
        <dbReference type="ARBA" id="ARBA00022801"/>
    </source>
</evidence>
<protein>
    <submittedName>
        <fullName evidence="4">Class E sortase</fullName>
    </submittedName>
</protein>